<dbReference type="EMBL" id="CP073368">
    <property type="protein sequence ID" value="QUJ74051.1"/>
    <property type="molecule type" value="Genomic_DNA"/>
</dbReference>
<evidence type="ECO:0000313" key="3">
    <source>
        <dbReference type="EMBL" id="QUJ74051.1"/>
    </source>
</evidence>
<dbReference type="EMBL" id="AOLR01000057">
    <property type="protein sequence ID" value="EMA08751.1"/>
    <property type="molecule type" value="Genomic_DNA"/>
</dbReference>
<dbReference type="Proteomes" id="UP000011659">
    <property type="component" value="Unassembled WGS sequence"/>
</dbReference>
<dbReference type="AlphaFoldDB" id="M0JIC4"/>
<name>M0JIC4_9EURY</name>
<feature type="transmembrane region" description="Helical" evidence="1">
    <location>
        <begin position="14"/>
        <end position="32"/>
    </location>
</feature>
<evidence type="ECO:0000313" key="2">
    <source>
        <dbReference type="EMBL" id="EMA08751.1"/>
    </source>
</evidence>
<keyword evidence="3" id="KW-0614">Plasmid</keyword>
<accession>M0JIC4</accession>
<gene>
    <name evidence="2" type="ORF">C436_20338</name>
    <name evidence="3" type="ORF">KDQ40_18995</name>
</gene>
<reference evidence="3" key="2">
    <citation type="submission" date="2021-04" db="EMBL/GenBank/DDBJ databases">
        <title>Complete Genome sequence and Methylome Analysis of the Haloarchaeon Haloarcula sinaiiensis.</title>
        <authorList>
            <person name="Fomenkov A."/>
            <person name="DasSarma P."/>
            <person name="DasSarma S."/>
            <person name="Roberts R.J."/>
        </authorList>
    </citation>
    <scope>NUCLEOTIDE SEQUENCE</scope>
    <source>
        <strain evidence="3">ATCC 33800</strain>
        <plasmid evidence="3">pHsi540</plasmid>
    </source>
</reference>
<keyword evidence="1" id="KW-0472">Membrane</keyword>
<dbReference type="Proteomes" id="UP000682967">
    <property type="component" value="Plasmid pHsi540"/>
</dbReference>
<dbReference type="PATRIC" id="fig|662476.7.peg.4048"/>
<feature type="transmembrane region" description="Helical" evidence="1">
    <location>
        <begin position="237"/>
        <end position="254"/>
    </location>
</feature>
<evidence type="ECO:0000313" key="4">
    <source>
        <dbReference type="Proteomes" id="UP000011659"/>
    </source>
</evidence>
<feature type="transmembrane region" description="Helical" evidence="1">
    <location>
        <begin position="289"/>
        <end position="308"/>
    </location>
</feature>
<organism evidence="2 4">
    <name type="scientific">Haloarcula marismortui ATCC 33800</name>
    <dbReference type="NCBI Taxonomy" id="662476"/>
    <lineage>
        <taxon>Archaea</taxon>
        <taxon>Methanobacteriati</taxon>
        <taxon>Methanobacteriota</taxon>
        <taxon>Stenosarchaea group</taxon>
        <taxon>Halobacteria</taxon>
        <taxon>Halobacteriales</taxon>
        <taxon>Haloarculaceae</taxon>
        <taxon>Haloarcula</taxon>
    </lineage>
</organism>
<feature type="transmembrane region" description="Helical" evidence="1">
    <location>
        <begin position="418"/>
        <end position="441"/>
    </location>
</feature>
<feature type="transmembrane region" description="Helical" evidence="1">
    <location>
        <begin position="153"/>
        <end position="174"/>
    </location>
</feature>
<feature type="transmembrane region" description="Helical" evidence="1">
    <location>
        <begin position="392"/>
        <end position="412"/>
    </location>
</feature>
<proteinExistence type="predicted"/>
<dbReference type="RefSeq" id="WP_004966690.1">
    <property type="nucleotide sequence ID" value="NZ_AOLR01000057.1"/>
</dbReference>
<dbReference type="KEGG" id="hsin:KDQ40_18995"/>
<keyword evidence="4" id="KW-1185">Reference proteome</keyword>
<geneLocation type="plasmid" evidence="3 5">
    <name>pHsi540</name>
</geneLocation>
<evidence type="ECO:0000256" key="1">
    <source>
        <dbReference type="SAM" id="Phobius"/>
    </source>
</evidence>
<feature type="transmembrane region" description="Helical" evidence="1">
    <location>
        <begin position="181"/>
        <end position="198"/>
    </location>
</feature>
<keyword evidence="1" id="KW-0812">Transmembrane</keyword>
<feature type="transmembrane region" description="Helical" evidence="1">
    <location>
        <begin position="359"/>
        <end position="380"/>
    </location>
</feature>
<feature type="transmembrane region" description="Helical" evidence="1">
    <location>
        <begin position="260"/>
        <end position="277"/>
    </location>
</feature>
<feature type="transmembrane region" description="Helical" evidence="1">
    <location>
        <begin position="79"/>
        <end position="102"/>
    </location>
</feature>
<feature type="transmembrane region" description="Helical" evidence="1">
    <location>
        <begin position="52"/>
        <end position="73"/>
    </location>
</feature>
<feature type="transmembrane region" description="Helical" evidence="1">
    <location>
        <begin position="204"/>
        <end position="225"/>
    </location>
</feature>
<dbReference type="GeneID" id="64825089"/>
<sequence>MNVSGNHTSNPGRYGLKGALIVGFGALAFAFATAHNNPATGYEISIYADTPLLYWVGISIALLIAIGVAIVAYDSRLGLLALLIAVLGVLSIFALPIIRGYLFYGHGDSLNHLGWARDIADGMLAPQEMIYPGFHMISVFFAAFGGVEMTQSMLYVTLLVKLLYIVFIPLALYVLYSNRKAIFIGVFSGFLLMPINHISTHEHFHTSSMTILFTAFIYYLLFAHVTKKHVDEALPRFLSPTGLVLPVALVALVFLHPQAAFNVLLLFGTISLVQFIYRRRSQEHTISQMRCIYGQFILLAVVFALWAGQFENTYRVLDLMITGVQETILGNEEAGEIVQQRTESSSALGASVVEMFVKLFGVSTIYSLLAGGLILSVLSSRFQSLSEKADGVVIYFACGGLALIPLLGLHFMGDIDAYLFRQVGFGMVLVTVLGAIAIFHATSTSLQRDLRPALGVATVVVLSAALLIAFSSPFILLPNAQITETEMNGYDTLLENQDTEVSMLGGVRGSSGRFINALQYSEADRNRGFALFTATEFNEGMTGVYDTDKYLVISEYDRTQDTEVYNGFRYSEQGFERLQTTDSIHRIQSNGDVTVYYIDE</sequence>
<reference evidence="2 4" key="1">
    <citation type="journal article" date="2014" name="PLoS Genet.">
        <title>Phylogenetically driven sequencing of extremely halophilic archaea reveals strategies for static and dynamic osmo-response.</title>
        <authorList>
            <person name="Becker E.A."/>
            <person name="Seitzer P.M."/>
            <person name="Tritt A."/>
            <person name="Larsen D."/>
            <person name="Krusor M."/>
            <person name="Yao A.I."/>
            <person name="Wu D."/>
            <person name="Madern D."/>
            <person name="Eisen J.A."/>
            <person name="Darling A.E."/>
            <person name="Facciotti M.T."/>
        </authorList>
    </citation>
    <scope>NUCLEOTIDE SEQUENCE [LARGE SCALE GENOMIC DNA]</scope>
    <source>
        <strain evidence="2 4">ATCC 33800</strain>
    </source>
</reference>
<protein>
    <recommendedName>
        <fullName evidence="6">Glycosyltransferase RgtA/B/C/D-like domain-containing protein</fullName>
    </recommendedName>
</protein>
<feature type="transmembrane region" description="Helical" evidence="1">
    <location>
        <begin position="453"/>
        <end position="477"/>
    </location>
</feature>
<evidence type="ECO:0000313" key="5">
    <source>
        <dbReference type="Proteomes" id="UP000682967"/>
    </source>
</evidence>
<keyword evidence="1" id="KW-1133">Transmembrane helix</keyword>
<dbReference type="OrthoDB" id="137309at2157"/>
<evidence type="ECO:0008006" key="6">
    <source>
        <dbReference type="Google" id="ProtNLM"/>
    </source>
</evidence>